<organism evidence="1 2">
    <name type="scientific">Lactobacillus xylocopicola</name>
    <dbReference type="NCBI Taxonomy" id="2976676"/>
    <lineage>
        <taxon>Bacteria</taxon>
        <taxon>Bacillati</taxon>
        <taxon>Bacillota</taxon>
        <taxon>Bacilli</taxon>
        <taxon>Lactobacillales</taxon>
        <taxon>Lactobacillaceae</taxon>
        <taxon>Lactobacillus</taxon>
    </lineage>
</organism>
<evidence type="ECO:0000313" key="1">
    <source>
        <dbReference type="EMBL" id="BDR60732.1"/>
    </source>
</evidence>
<dbReference type="Pfam" id="PF02620">
    <property type="entry name" value="YceD"/>
    <property type="match status" value="1"/>
</dbReference>
<reference evidence="1 2" key="1">
    <citation type="journal article" date="2023" name="Microbiol. Spectr.">
        <title>Symbiosis of Carpenter Bees with Uncharacterized Lactic Acid Bacteria Showing NAD Auxotrophy.</title>
        <authorList>
            <person name="Kawasaki S."/>
            <person name="Ozawa K."/>
            <person name="Mori T."/>
            <person name="Yamamoto A."/>
            <person name="Ito M."/>
            <person name="Ohkuma M."/>
            <person name="Sakamoto M."/>
            <person name="Matsutani M."/>
        </authorList>
    </citation>
    <scope>NUCLEOTIDE SEQUENCE [LARGE SCALE GENOMIC DNA]</scope>
    <source>
        <strain evidence="1 2">Kim32-2</strain>
    </source>
</reference>
<protein>
    <submittedName>
        <fullName evidence="1">DNA-binding protein</fullName>
    </submittedName>
</protein>
<dbReference type="EMBL" id="AP026803">
    <property type="protein sequence ID" value="BDR60732.1"/>
    <property type="molecule type" value="Genomic_DNA"/>
</dbReference>
<dbReference type="GO" id="GO:0003677">
    <property type="term" value="F:DNA binding"/>
    <property type="evidence" value="ECO:0007669"/>
    <property type="project" value="UniProtKB-KW"/>
</dbReference>
<evidence type="ECO:0000313" key="2">
    <source>
        <dbReference type="Proteomes" id="UP001321741"/>
    </source>
</evidence>
<dbReference type="Proteomes" id="UP001321741">
    <property type="component" value="Chromosome"/>
</dbReference>
<accession>A0ABM8BHG8</accession>
<dbReference type="InterPro" id="IPR003772">
    <property type="entry name" value="YceD"/>
</dbReference>
<dbReference type="RefSeq" id="WP_317636983.1">
    <property type="nucleotide sequence ID" value="NZ_AP026803.1"/>
</dbReference>
<keyword evidence="1" id="KW-0238">DNA-binding</keyword>
<proteinExistence type="predicted"/>
<sequence>MLAIKFSQVKNNAAAAIKVTDKVEIRPEFLARSQKLIYQVKDIQLTGVFFYEEPYVTGNYQVKADLVVPSSRSLKPVPYQADFTFRENYTEAEIPAKKLEESEITLVKVDHDTIDLQTAVEDNILLHLPTTILTAAEEEQGQYPSGAGWSVISEAEYAEDRKERINPAFAKLKELLKQDINDKT</sequence>
<name>A0ABM8BHG8_9LACO</name>
<keyword evidence="2" id="KW-1185">Reference proteome</keyword>
<gene>
    <name evidence="1" type="ORF">KIM322_09930</name>
</gene>